<organism evidence="1 2">
    <name type="scientific">Goekera deserti</name>
    <dbReference type="NCBI Taxonomy" id="2497753"/>
    <lineage>
        <taxon>Bacteria</taxon>
        <taxon>Bacillati</taxon>
        <taxon>Actinomycetota</taxon>
        <taxon>Actinomycetes</taxon>
        <taxon>Geodermatophilales</taxon>
        <taxon>Geodermatophilaceae</taxon>
        <taxon>Goekera</taxon>
    </lineage>
</organism>
<evidence type="ECO:0000313" key="1">
    <source>
        <dbReference type="EMBL" id="NEL55958.1"/>
    </source>
</evidence>
<keyword evidence="2" id="KW-1185">Reference proteome</keyword>
<reference evidence="1 2" key="1">
    <citation type="submission" date="2020-02" db="EMBL/GenBank/DDBJ databases">
        <title>The whole genome sequence of CPCC 205119.</title>
        <authorList>
            <person name="Jiang Z."/>
        </authorList>
    </citation>
    <scope>NUCLEOTIDE SEQUENCE [LARGE SCALE GENOMIC DNA]</scope>
    <source>
        <strain evidence="1 2">CPCC 205119</strain>
    </source>
</reference>
<dbReference type="AlphaFoldDB" id="A0A7K3WHJ5"/>
<sequence>MEPGVLDPEAERAWRPLMGAFGRQLGLALNPERARAWAAGGWRADDVEAIAAMSAAAVEGGSFYGRQYRAETAGLRHRLGEVAVSWYIHCRLTRPEVLGWLRVVAGAPSADEARAVEALIGSSRRGRVHGDPRALDDADVTRWRALPVDVGPLAWAAGLSVEEADERRRSGSADTGELHLLAALRGFRIDPGTP</sequence>
<dbReference type="EMBL" id="JAAGWK010000027">
    <property type="protein sequence ID" value="NEL55958.1"/>
    <property type="molecule type" value="Genomic_DNA"/>
</dbReference>
<dbReference type="RefSeq" id="WP_152730575.1">
    <property type="nucleotide sequence ID" value="NZ_JAABOZ010000002.1"/>
</dbReference>
<dbReference type="Proteomes" id="UP000470470">
    <property type="component" value="Unassembled WGS sequence"/>
</dbReference>
<proteinExistence type="predicted"/>
<gene>
    <name evidence="1" type="ORF">G1H19_18440</name>
</gene>
<name>A0A7K3WHJ5_9ACTN</name>
<accession>A0A7K3WHJ5</accession>
<protein>
    <submittedName>
        <fullName evidence="1">Uncharacterized protein</fullName>
    </submittedName>
</protein>
<comment type="caution">
    <text evidence="1">The sequence shown here is derived from an EMBL/GenBank/DDBJ whole genome shotgun (WGS) entry which is preliminary data.</text>
</comment>
<evidence type="ECO:0000313" key="2">
    <source>
        <dbReference type="Proteomes" id="UP000470470"/>
    </source>
</evidence>